<keyword evidence="4" id="KW-0472">Membrane</keyword>
<feature type="transmembrane region" description="Helical" evidence="4">
    <location>
        <begin position="181"/>
        <end position="201"/>
    </location>
</feature>
<evidence type="ECO:0000256" key="2">
    <source>
        <dbReference type="ARBA" id="ARBA00022777"/>
    </source>
</evidence>
<gene>
    <name evidence="6" type="primary">alnR4</name>
</gene>
<evidence type="ECO:0000259" key="5">
    <source>
        <dbReference type="Pfam" id="PF07730"/>
    </source>
</evidence>
<evidence type="ECO:0000313" key="6">
    <source>
        <dbReference type="EMBL" id="ACI88881.1"/>
    </source>
</evidence>
<dbReference type="AlphaFoldDB" id="B6SEH1"/>
<feature type="transmembrane region" description="Helical" evidence="4">
    <location>
        <begin position="81"/>
        <end position="100"/>
    </location>
</feature>
<evidence type="ECO:0000256" key="3">
    <source>
        <dbReference type="ARBA" id="ARBA00023012"/>
    </source>
</evidence>
<dbReference type="GO" id="GO:0046983">
    <property type="term" value="F:protein dimerization activity"/>
    <property type="evidence" value="ECO:0007669"/>
    <property type="project" value="InterPro"/>
</dbReference>
<sequence length="430" mass="46319">MNDCGGRSMYAQGESYVVYAENRIHDYDHHYDYDSDGGEPGIGVELGATGLRLALFITCAVQLGYALMAILNLLKWHHESMSLVGAVLILIAFFGLQLFHCNPYAVHLRARIGPWTLVPQAALAYAPFPMFGVLWGGFGGFLSGAVLVVLRGSVLAWVLFVLNAAAVCGLALASFALAPSVYLTLATVVIGLMVYGLTRLSDIVVEQYRLRHRTALAAVSGERLRVARDLHDLLGYSLSAITLKSELTLRKVGVDDDRARKELVETLNIARQALADVRAVARGCRNLSVTAELRSVSGVLDAADVETTIEGEPGDLDPGTGSVLAIVLREAVTNLLRHSAARHCRIEFGEADGQRWLAISNDGVEDGVSRTEAGRRGGGLGNLADRLGTVGGELNVTTEWGWFHLRAVLPARAAVPPPRPGRQPTHHHAH</sequence>
<dbReference type="Gene3D" id="3.30.565.10">
    <property type="entry name" value="Histidine kinase-like ATPase, C-terminal domain"/>
    <property type="match status" value="1"/>
</dbReference>
<dbReference type="InterPro" id="IPR011712">
    <property type="entry name" value="Sig_transdc_His_kin_sub3_dim/P"/>
</dbReference>
<feature type="domain" description="Signal transduction histidine kinase subgroup 3 dimerisation and phosphoacceptor" evidence="5">
    <location>
        <begin position="222"/>
        <end position="285"/>
    </location>
</feature>
<evidence type="ECO:0000256" key="4">
    <source>
        <dbReference type="SAM" id="Phobius"/>
    </source>
</evidence>
<name>B6SEH1_9ACTN</name>
<accession>B6SEH1</accession>
<dbReference type="SUPFAM" id="SSF55874">
    <property type="entry name" value="ATPase domain of HSP90 chaperone/DNA topoisomerase II/histidine kinase"/>
    <property type="match status" value="1"/>
</dbReference>
<dbReference type="Gene3D" id="1.20.5.1930">
    <property type="match status" value="1"/>
</dbReference>
<feature type="transmembrane region" description="Helical" evidence="4">
    <location>
        <begin position="53"/>
        <end position="74"/>
    </location>
</feature>
<dbReference type="InterPro" id="IPR050482">
    <property type="entry name" value="Sensor_HK_TwoCompSys"/>
</dbReference>
<dbReference type="GO" id="GO:0016020">
    <property type="term" value="C:membrane"/>
    <property type="evidence" value="ECO:0007669"/>
    <property type="project" value="InterPro"/>
</dbReference>
<dbReference type="GO" id="GO:0000155">
    <property type="term" value="F:phosphorelay sensor kinase activity"/>
    <property type="evidence" value="ECO:0007669"/>
    <property type="project" value="InterPro"/>
</dbReference>
<protein>
    <submittedName>
        <fullName evidence="6">AlnR4 two component sensory kinase</fullName>
    </submittedName>
</protein>
<feature type="transmembrane region" description="Helical" evidence="4">
    <location>
        <begin position="154"/>
        <end position="175"/>
    </location>
</feature>
<keyword evidence="4" id="KW-0812">Transmembrane</keyword>
<dbReference type="EMBL" id="EU852062">
    <property type="protein sequence ID" value="ACI88881.1"/>
    <property type="molecule type" value="Genomic_DNA"/>
</dbReference>
<dbReference type="Pfam" id="PF07730">
    <property type="entry name" value="HisKA_3"/>
    <property type="match status" value="1"/>
</dbReference>
<keyword evidence="1" id="KW-0808">Transferase</keyword>
<reference evidence="6" key="1">
    <citation type="journal article" date="2008" name="Chem. Biol.">
        <title>Characterization of the alnumycin gene cluster reveals unusual gene products for pyran ring formation and dioxan biosynthesis.</title>
        <authorList>
            <person name="Oja T."/>
            <person name="Palmu K."/>
            <person name="Lehmussola H."/>
            <person name="Lepparanta O."/>
            <person name="Hannikainen K."/>
            <person name="Niemi J."/>
            <person name="Mantsala P."/>
            <person name="Metsa-Ketela M."/>
        </authorList>
    </citation>
    <scope>NUCLEOTIDE SEQUENCE</scope>
    <source>
        <strain evidence="6">CM020</strain>
    </source>
</reference>
<keyword evidence="2 6" id="KW-0418">Kinase</keyword>
<organism evidence="6">
    <name type="scientific">Streptomyces sp. CM020</name>
    <dbReference type="NCBI Taxonomy" id="569580"/>
    <lineage>
        <taxon>Bacteria</taxon>
        <taxon>Bacillati</taxon>
        <taxon>Actinomycetota</taxon>
        <taxon>Actinomycetes</taxon>
        <taxon>Kitasatosporales</taxon>
        <taxon>Streptomycetaceae</taxon>
        <taxon>Streptomyces</taxon>
    </lineage>
</organism>
<keyword evidence="3" id="KW-0902">Two-component regulatory system</keyword>
<proteinExistence type="predicted"/>
<feature type="transmembrane region" description="Helical" evidence="4">
    <location>
        <begin position="120"/>
        <end position="142"/>
    </location>
</feature>
<dbReference type="PANTHER" id="PTHR24421:SF63">
    <property type="entry name" value="SENSOR HISTIDINE KINASE DESK"/>
    <property type="match status" value="1"/>
</dbReference>
<keyword evidence="4" id="KW-1133">Transmembrane helix</keyword>
<dbReference type="PANTHER" id="PTHR24421">
    <property type="entry name" value="NITRATE/NITRITE SENSOR PROTEIN NARX-RELATED"/>
    <property type="match status" value="1"/>
</dbReference>
<dbReference type="InterPro" id="IPR036890">
    <property type="entry name" value="HATPase_C_sf"/>
</dbReference>
<evidence type="ECO:0000256" key="1">
    <source>
        <dbReference type="ARBA" id="ARBA00022679"/>
    </source>
</evidence>